<dbReference type="Pfam" id="PF08718">
    <property type="entry name" value="GLTP"/>
    <property type="match status" value="1"/>
</dbReference>
<comment type="caution">
    <text evidence="2">The sequence shown here is derived from an EMBL/GenBank/DDBJ whole genome shotgun (WGS) entry which is preliminary data.</text>
</comment>
<dbReference type="PANTHER" id="PTHR10219">
    <property type="entry name" value="GLYCOLIPID TRANSFER PROTEIN-RELATED"/>
    <property type="match status" value="1"/>
</dbReference>
<keyword evidence="3" id="KW-1185">Reference proteome</keyword>
<sequence length="207" mass="22903">MAAKEENFLPRLMKAFTVLEQQSSVNTKDFIDAIEKLFPVFDHLGTVFHFAKGEMNSKKESLVKVQSQMPTLDAVIAADKKTNTVTKKNSGSRNLHRLLTAVLFVSGLLQNMAKDSATTLRQAASEAYDATLAPVHTYFVRTAVKASLYLLPDRATFLNSIGETEETAKVRAGEFAPKVDVFVERVMHLFEGTSMPQSDVRFLPSAS</sequence>
<evidence type="ECO:0000313" key="3">
    <source>
        <dbReference type="Proteomes" id="UP001497392"/>
    </source>
</evidence>
<evidence type="ECO:0000259" key="1">
    <source>
        <dbReference type="Pfam" id="PF08718"/>
    </source>
</evidence>
<dbReference type="PANTHER" id="PTHR10219:SF43">
    <property type="entry name" value="GLYCOLIPID TRANSFER PROTEIN DOMAIN-CONTAINING PROTEIN"/>
    <property type="match status" value="1"/>
</dbReference>
<dbReference type="EMBL" id="CAXHTA020000004">
    <property type="protein sequence ID" value="CAL5220959.1"/>
    <property type="molecule type" value="Genomic_DNA"/>
</dbReference>
<dbReference type="SUPFAM" id="SSF110004">
    <property type="entry name" value="Glycolipid transfer protein, GLTP"/>
    <property type="match status" value="1"/>
</dbReference>
<organism evidence="2 3">
    <name type="scientific">Coccomyxa viridis</name>
    <dbReference type="NCBI Taxonomy" id="1274662"/>
    <lineage>
        <taxon>Eukaryota</taxon>
        <taxon>Viridiplantae</taxon>
        <taxon>Chlorophyta</taxon>
        <taxon>core chlorophytes</taxon>
        <taxon>Trebouxiophyceae</taxon>
        <taxon>Trebouxiophyceae incertae sedis</taxon>
        <taxon>Coccomyxaceae</taxon>
        <taxon>Coccomyxa</taxon>
    </lineage>
</organism>
<reference evidence="2 3" key="1">
    <citation type="submission" date="2024-06" db="EMBL/GenBank/DDBJ databases">
        <authorList>
            <person name="Kraege A."/>
            <person name="Thomma B."/>
        </authorList>
    </citation>
    <scope>NUCLEOTIDE SEQUENCE [LARGE SCALE GENOMIC DNA]</scope>
</reference>
<evidence type="ECO:0000313" key="2">
    <source>
        <dbReference type="EMBL" id="CAL5220959.1"/>
    </source>
</evidence>
<dbReference type="InterPro" id="IPR014830">
    <property type="entry name" value="Glycolipid_transfer_prot_dom"/>
</dbReference>
<dbReference type="InterPro" id="IPR036497">
    <property type="entry name" value="GLTP_sf"/>
</dbReference>
<dbReference type="Gene3D" id="1.10.3520.10">
    <property type="entry name" value="Glycolipid transfer protein"/>
    <property type="match status" value="1"/>
</dbReference>
<accession>A0ABP1FLV9</accession>
<protein>
    <submittedName>
        <fullName evidence="2">G3065 protein</fullName>
    </submittedName>
</protein>
<proteinExistence type="predicted"/>
<gene>
    <name evidence="2" type="primary">g3065</name>
    <name evidence="2" type="ORF">VP750_LOCUS2618</name>
</gene>
<feature type="domain" description="Glycolipid transfer protein" evidence="1">
    <location>
        <begin position="25"/>
        <end position="162"/>
    </location>
</feature>
<name>A0ABP1FLV9_9CHLO</name>
<dbReference type="Proteomes" id="UP001497392">
    <property type="component" value="Unassembled WGS sequence"/>
</dbReference>